<dbReference type="PROSITE" id="PS51257">
    <property type="entry name" value="PROKAR_LIPOPROTEIN"/>
    <property type="match status" value="1"/>
</dbReference>
<accession>A0ABV7F129</accession>
<name>A0ABV7F129_9BURK</name>
<organism evidence="1 2">
    <name type="scientific">Undibacterium arcticum</name>
    <dbReference type="NCBI Taxonomy" id="1762892"/>
    <lineage>
        <taxon>Bacteria</taxon>
        <taxon>Pseudomonadati</taxon>
        <taxon>Pseudomonadota</taxon>
        <taxon>Betaproteobacteria</taxon>
        <taxon>Burkholderiales</taxon>
        <taxon>Oxalobacteraceae</taxon>
        <taxon>Undibacterium</taxon>
    </lineage>
</organism>
<evidence type="ECO:0000313" key="2">
    <source>
        <dbReference type="Proteomes" id="UP001595530"/>
    </source>
</evidence>
<reference evidence="2" key="1">
    <citation type="journal article" date="2019" name="Int. J. Syst. Evol. Microbiol.">
        <title>The Global Catalogue of Microorganisms (GCM) 10K type strain sequencing project: providing services to taxonomists for standard genome sequencing and annotation.</title>
        <authorList>
            <consortium name="The Broad Institute Genomics Platform"/>
            <consortium name="The Broad Institute Genome Sequencing Center for Infectious Disease"/>
            <person name="Wu L."/>
            <person name="Ma J."/>
        </authorList>
    </citation>
    <scope>NUCLEOTIDE SEQUENCE [LARGE SCALE GENOMIC DNA]</scope>
    <source>
        <strain evidence="2">KCTC 42986</strain>
    </source>
</reference>
<comment type="caution">
    <text evidence="1">The sequence shown here is derived from an EMBL/GenBank/DDBJ whole genome shotgun (WGS) entry which is preliminary data.</text>
</comment>
<gene>
    <name evidence="1" type="ORF">ACFOFO_11620</name>
</gene>
<keyword evidence="2" id="KW-1185">Reference proteome</keyword>
<protein>
    <recommendedName>
        <fullName evidence="3">Pilus assembly protein</fullName>
    </recommendedName>
</protein>
<evidence type="ECO:0008006" key="3">
    <source>
        <dbReference type="Google" id="ProtNLM"/>
    </source>
</evidence>
<dbReference type="RefSeq" id="WP_390322258.1">
    <property type="nucleotide sequence ID" value="NZ_JBHRTP010000032.1"/>
</dbReference>
<sequence length="96" mass="9894">MKTTSTVLKWVAGSIGIGVLTGCVATTPTYDSHFGDSVKVLMAQQVLNPDASSNPNNPAMDGQAAHSAIELYNKSFKAPTPPANVFTIGVGSGQSQ</sequence>
<dbReference type="Proteomes" id="UP001595530">
    <property type="component" value="Unassembled WGS sequence"/>
</dbReference>
<dbReference type="EMBL" id="JBHRTP010000032">
    <property type="protein sequence ID" value="MFC3108604.1"/>
    <property type="molecule type" value="Genomic_DNA"/>
</dbReference>
<proteinExistence type="predicted"/>
<evidence type="ECO:0000313" key="1">
    <source>
        <dbReference type="EMBL" id="MFC3108604.1"/>
    </source>
</evidence>